<evidence type="ECO:0000313" key="2">
    <source>
        <dbReference type="EMBL" id="SPJ72109.1"/>
    </source>
</evidence>
<name>A0AAE8M0X9_9HYPO</name>
<accession>A0AAE8M0X9</accession>
<dbReference type="AlphaFoldDB" id="A0AAE8M0X9"/>
<evidence type="ECO:0000313" key="3">
    <source>
        <dbReference type="Proteomes" id="UP001187734"/>
    </source>
</evidence>
<evidence type="ECO:0000256" key="1">
    <source>
        <dbReference type="SAM" id="MobiDB-lite"/>
    </source>
</evidence>
<comment type="caution">
    <text evidence="2">The sequence shown here is derived from an EMBL/GenBank/DDBJ whole genome shotgun (WGS) entry which is preliminary data.</text>
</comment>
<protein>
    <submittedName>
        <fullName evidence="2">Uncharacterized protein</fullName>
    </submittedName>
</protein>
<organism evidence="2 3">
    <name type="scientific">Fusarium torulosum</name>
    <dbReference type="NCBI Taxonomy" id="33205"/>
    <lineage>
        <taxon>Eukaryota</taxon>
        <taxon>Fungi</taxon>
        <taxon>Dikarya</taxon>
        <taxon>Ascomycota</taxon>
        <taxon>Pezizomycotina</taxon>
        <taxon>Sordariomycetes</taxon>
        <taxon>Hypocreomycetidae</taxon>
        <taxon>Hypocreales</taxon>
        <taxon>Nectriaceae</taxon>
        <taxon>Fusarium</taxon>
    </lineage>
</organism>
<proteinExistence type="predicted"/>
<feature type="region of interest" description="Disordered" evidence="1">
    <location>
        <begin position="1"/>
        <end position="79"/>
    </location>
</feature>
<dbReference type="Proteomes" id="UP001187734">
    <property type="component" value="Unassembled WGS sequence"/>
</dbReference>
<reference evidence="2" key="1">
    <citation type="submission" date="2018-03" db="EMBL/GenBank/DDBJ databases">
        <authorList>
            <person name="Guldener U."/>
        </authorList>
    </citation>
    <scope>NUCLEOTIDE SEQUENCE</scope>
</reference>
<sequence>MPPSSPKPSSPIPTGRNRNRARTLDHYPRHHPPSARQLFLDGPRFYPLQSHVDSVPLVPDPSEPLPQSSARGSNTKDPLHTIDSMRLQVVRDKDGNTLGLKVIDINNTYGKDANVSAPLPLARTNTGLVFSVQTREAIDAVYSRAAHITGSERIMGIMFAPPNEPGIIRDADWSFLGTPDGKTEKGGPAETGNDSIEAAEAETQRIDISEWLKDVKLDEDATNLFAQQHSRSSFTSLIMPETTTVDHTELSYWLCKKNTESTADAPCNTANKMADRICTKCMEERDIGSIAQSKDKKDIGKLASKADNGSELWEYFE</sequence>
<feature type="compositionally biased region" description="Polar residues" evidence="1">
    <location>
        <begin position="65"/>
        <end position="76"/>
    </location>
</feature>
<keyword evidence="3" id="KW-1185">Reference proteome</keyword>
<feature type="compositionally biased region" description="Pro residues" evidence="1">
    <location>
        <begin position="1"/>
        <end position="11"/>
    </location>
</feature>
<dbReference type="EMBL" id="ONZP01000052">
    <property type="protein sequence ID" value="SPJ72109.1"/>
    <property type="molecule type" value="Genomic_DNA"/>
</dbReference>
<gene>
    <name evidence="2" type="ORF">FTOL_01837</name>
</gene>